<gene>
    <name evidence="2" type="ordered locus">AM1_0640</name>
</gene>
<dbReference type="STRING" id="329726.AM1_0640"/>
<evidence type="ECO:0000313" key="3">
    <source>
        <dbReference type="Proteomes" id="UP000000268"/>
    </source>
</evidence>
<feature type="transmembrane region" description="Helical" evidence="1">
    <location>
        <begin position="27"/>
        <end position="50"/>
    </location>
</feature>
<keyword evidence="1" id="KW-0472">Membrane</keyword>
<dbReference type="EMBL" id="CP000828">
    <property type="protein sequence ID" value="ABW25689.1"/>
    <property type="molecule type" value="Genomic_DNA"/>
</dbReference>
<accession>B0CD98</accession>
<evidence type="ECO:0000256" key="1">
    <source>
        <dbReference type="SAM" id="Phobius"/>
    </source>
</evidence>
<dbReference type="AlphaFoldDB" id="B0CD98"/>
<proteinExistence type="predicted"/>
<organism evidence="2 3">
    <name type="scientific">Acaryochloris marina (strain MBIC 11017)</name>
    <dbReference type="NCBI Taxonomy" id="329726"/>
    <lineage>
        <taxon>Bacteria</taxon>
        <taxon>Bacillati</taxon>
        <taxon>Cyanobacteriota</taxon>
        <taxon>Cyanophyceae</taxon>
        <taxon>Acaryochloridales</taxon>
        <taxon>Acaryochloridaceae</taxon>
        <taxon>Acaryochloris</taxon>
    </lineage>
</organism>
<sequence length="76" mass="8422">MRIWLISFLTLLALARGLEWLHHLTLPFPILLLGGAMLSILSNESTLAGLPWMPKSRSSKISQIEPVASENTLTPQ</sequence>
<protein>
    <submittedName>
        <fullName evidence="2">Uncharacterized protein</fullName>
    </submittedName>
</protein>
<keyword evidence="3" id="KW-1185">Reference proteome</keyword>
<name>B0CD98_ACAM1</name>
<dbReference type="Proteomes" id="UP000000268">
    <property type="component" value="Chromosome"/>
</dbReference>
<dbReference type="HOGENOM" id="CLU_181481_1_0_3"/>
<reference evidence="2 3" key="1">
    <citation type="journal article" date="2008" name="Proc. Natl. Acad. Sci. U.S.A.">
        <title>Niche adaptation and genome expansion in the chlorophyll d-producing cyanobacterium Acaryochloris marina.</title>
        <authorList>
            <person name="Swingley W.D."/>
            <person name="Chen M."/>
            <person name="Cheung P.C."/>
            <person name="Conrad A.L."/>
            <person name="Dejesa L.C."/>
            <person name="Hao J."/>
            <person name="Honchak B.M."/>
            <person name="Karbach L.E."/>
            <person name="Kurdoglu A."/>
            <person name="Lahiri S."/>
            <person name="Mastrian S.D."/>
            <person name="Miyashita H."/>
            <person name="Page L."/>
            <person name="Ramakrishna P."/>
            <person name="Satoh S."/>
            <person name="Sattley W.M."/>
            <person name="Shimada Y."/>
            <person name="Taylor H.L."/>
            <person name="Tomo T."/>
            <person name="Tsuchiya T."/>
            <person name="Wang Z.T."/>
            <person name="Raymond J."/>
            <person name="Mimuro M."/>
            <person name="Blankenship R.E."/>
            <person name="Touchman J.W."/>
        </authorList>
    </citation>
    <scope>NUCLEOTIDE SEQUENCE [LARGE SCALE GENOMIC DNA]</scope>
    <source>
        <strain evidence="3">MBIC 11017</strain>
    </source>
</reference>
<dbReference type="RefSeq" id="WP_012161284.1">
    <property type="nucleotide sequence ID" value="NC_009925.1"/>
</dbReference>
<keyword evidence="1" id="KW-1133">Transmembrane helix</keyword>
<keyword evidence="1" id="KW-0812">Transmembrane</keyword>
<dbReference type="OrthoDB" id="466365at2"/>
<dbReference type="KEGG" id="amr:AM1_0640"/>
<evidence type="ECO:0000313" key="2">
    <source>
        <dbReference type="EMBL" id="ABW25689.1"/>
    </source>
</evidence>